<proteinExistence type="predicted"/>
<gene>
    <name evidence="3" type="primary">LOC115025939</name>
</gene>
<dbReference type="Gene3D" id="1.10.533.10">
    <property type="entry name" value="Death Domain, Fas"/>
    <property type="match status" value="1"/>
</dbReference>
<dbReference type="RefSeq" id="XP_029314215.1">
    <property type="nucleotide sequence ID" value="XM_029458355.1"/>
</dbReference>
<evidence type="ECO:0000259" key="1">
    <source>
        <dbReference type="PROSITE" id="PS50209"/>
    </source>
</evidence>
<dbReference type="SUPFAM" id="SSF47986">
    <property type="entry name" value="DEATH domain"/>
    <property type="match status" value="1"/>
</dbReference>
<dbReference type="Proteomes" id="UP000504630">
    <property type="component" value="Chromosome 21"/>
</dbReference>
<dbReference type="GO" id="GO:0042981">
    <property type="term" value="P:regulation of apoptotic process"/>
    <property type="evidence" value="ECO:0007669"/>
    <property type="project" value="InterPro"/>
</dbReference>
<name>A0A6J2RY17_COTGO</name>
<protein>
    <submittedName>
        <fullName evidence="3">Uncharacterized protein LOC115025939 isoform X1</fullName>
    </submittedName>
</protein>
<evidence type="ECO:0000313" key="3">
    <source>
        <dbReference type="RefSeq" id="XP_029314215.1"/>
    </source>
</evidence>
<dbReference type="Pfam" id="PF00619">
    <property type="entry name" value="CARD"/>
    <property type="match status" value="1"/>
</dbReference>
<dbReference type="OrthoDB" id="9931598at2759"/>
<dbReference type="InterPro" id="IPR011029">
    <property type="entry name" value="DEATH-like_dom_sf"/>
</dbReference>
<dbReference type="AlphaFoldDB" id="A0A6J2RY17"/>
<keyword evidence="2" id="KW-1185">Reference proteome</keyword>
<sequence>MDQLKSEQDKLCTWPSASPTPTVFTDGSSVVTARQITNVKGKSLNMKIETMRDPGSRTTGDAVGPVPHADYIACDASVSCADNISGVTIDGDIDMSVSVKTSQVHAGTVDETLPSSQGPAVKMIIEHKVELIDCLMADDVFILQHVHAKRIITDRNYQRLKHISQPEKTVINLIDLVIAKGQGPCTLFLEVLKEPDILMTYPQLRKLPIIIAQQ</sequence>
<dbReference type="InParanoid" id="A0A6J2RY17"/>
<organism evidence="2 3">
    <name type="scientific">Cottoperca gobio</name>
    <name type="common">Frogmouth</name>
    <name type="synonym">Aphritis gobio</name>
    <dbReference type="NCBI Taxonomy" id="56716"/>
    <lineage>
        <taxon>Eukaryota</taxon>
        <taxon>Metazoa</taxon>
        <taxon>Chordata</taxon>
        <taxon>Craniata</taxon>
        <taxon>Vertebrata</taxon>
        <taxon>Euteleostomi</taxon>
        <taxon>Actinopterygii</taxon>
        <taxon>Neopterygii</taxon>
        <taxon>Teleostei</taxon>
        <taxon>Neoteleostei</taxon>
        <taxon>Acanthomorphata</taxon>
        <taxon>Eupercaria</taxon>
        <taxon>Perciformes</taxon>
        <taxon>Notothenioidei</taxon>
        <taxon>Bovichtidae</taxon>
        <taxon>Cottoperca</taxon>
    </lineage>
</organism>
<dbReference type="KEGG" id="cgob:115025939"/>
<evidence type="ECO:0000313" key="2">
    <source>
        <dbReference type="Proteomes" id="UP000504630"/>
    </source>
</evidence>
<dbReference type="CDD" id="cd01671">
    <property type="entry name" value="CARD"/>
    <property type="match status" value="1"/>
</dbReference>
<feature type="domain" description="CARD" evidence="1">
    <location>
        <begin position="116"/>
        <end position="194"/>
    </location>
</feature>
<dbReference type="PROSITE" id="PS50209">
    <property type="entry name" value="CARD"/>
    <property type="match status" value="1"/>
</dbReference>
<dbReference type="InterPro" id="IPR001315">
    <property type="entry name" value="CARD"/>
</dbReference>
<dbReference type="GeneID" id="115025939"/>
<reference evidence="3" key="1">
    <citation type="submission" date="2025-08" db="UniProtKB">
        <authorList>
            <consortium name="RefSeq"/>
        </authorList>
    </citation>
    <scope>IDENTIFICATION</scope>
</reference>
<accession>A0A6J2RY17</accession>